<name>A0A1M6SYN5_9PROT</name>
<organism evidence="1 2">
    <name type="scientific">Muricoccus roseus</name>
    <dbReference type="NCBI Taxonomy" id="198092"/>
    <lineage>
        <taxon>Bacteria</taxon>
        <taxon>Pseudomonadati</taxon>
        <taxon>Pseudomonadota</taxon>
        <taxon>Alphaproteobacteria</taxon>
        <taxon>Acetobacterales</taxon>
        <taxon>Roseomonadaceae</taxon>
        <taxon>Muricoccus</taxon>
    </lineage>
</organism>
<accession>A0A1M6SYN5</accession>
<reference evidence="1 2" key="1">
    <citation type="submission" date="2016-11" db="EMBL/GenBank/DDBJ databases">
        <authorList>
            <person name="Jaros S."/>
            <person name="Januszkiewicz K."/>
            <person name="Wedrychowicz H."/>
        </authorList>
    </citation>
    <scope>NUCLEOTIDE SEQUENCE [LARGE SCALE GENOMIC DNA]</scope>
    <source>
        <strain evidence="1 2">DSM 14916</strain>
    </source>
</reference>
<protein>
    <submittedName>
        <fullName evidence="1">Uncharacterized protein</fullName>
    </submittedName>
</protein>
<evidence type="ECO:0000313" key="2">
    <source>
        <dbReference type="Proteomes" id="UP000184387"/>
    </source>
</evidence>
<gene>
    <name evidence="1" type="ORF">SAMN02745194_05038</name>
</gene>
<dbReference type="Proteomes" id="UP000184387">
    <property type="component" value="Unassembled WGS sequence"/>
</dbReference>
<keyword evidence="2" id="KW-1185">Reference proteome</keyword>
<proteinExistence type="predicted"/>
<dbReference type="EMBL" id="FQZF01000065">
    <property type="protein sequence ID" value="SHK49770.1"/>
    <property type="molecule type" value="Genomic_DNA"/>
</dbReference>
<sequence>MPHKGSASLRLARYEVGIDSYRAAMILIDKHGADAAAEAGRRLQWLLDEGDEAGVAAWTEIVFAIGEFQRGPLPGEATN</sequence>
<dbReference type="AlphaFoldDB" id="A0A1M6SYN5"/>
<evidence type="ECO:0000313" key="1">
    <source>
        <dbReference type="EMBL" id="SHK49770.1"/>
    </source>
</evidence>